<dbReference type="InterPro" id="IPR036291">
    <property type="entry name" value="NAD(P)-bd_dom_sf"/>
</dbReference>
<dbReference type="Pfam" id="PF02826">
    <property type="entry name" value="2-Hacid_dh_C"/>
    <property type="match status" value="1"/>
</dbReference>
<dbReference type="KEGG" id="haa:A5892_06255"/>
<dbReference type="STRING" id="376489.A5892_06255"/>
<comment type="similarity">
    <text evidence="4">Belongs to the D-isomer specific 2-hydroxyacid dehydrogenase family.</text>
</comment>
<dbReference type="SUPFAM" id="SSF51735">
    <property type="entry name" value="NAD(P)-binding Rossmann-fold domains"/>
    <property type="match status" value="1"/>
</dbReference>
<dbReference type="GO" id="GO:0030267">
    <property type="term" value="F:glyoxylate reductase (NADPH) activity"/>
    <property type="evidence" value="ECO:0007669"/>
    <property type="project" value="TreeGrafter"/>
</dbReference>
<dbReference type="PANTHER" id="PTHR10996:SF178">
    <property type="entry name" value="2-HYDROXYACID DEHYDROGENASE YGL185C-RELATED"/>
    <property type="match status" value="1"/>
</dbReference>
<protein>
    <submittedName>
        <fullName evidence="7">Hydroxyacid dehydrogenase</fullName>
    </submittedName>
</protein>
<proteinExistence type="inferred from homology"/>
<keyword evidence="8" id="KW-1185">Reference proteome</keyword>
<evidence type="ECO:0000256" key="1">
    <source>
        <dbReference type="ARBA" id="ARBA00022857"/>
    </source>
</evidence>
<name>A0A172YDD6_9GAMM</name>
<dbReference type="PANTHER" id="PTHR10996">
    <property type="entry name" value="2-HYDROXYACID DEHYDROGENASE-RELATED"/>
    <property type="match status" value="1"/>
</dbReference>
<keyword evidence="3" id="KW-0520">NAD</keyword>
<evidence type="ECO:0000256" key="2">
    <source>
        <dbReference type="ARBA" id="ARBA00023002"/>
    </source>
</evidence>
<evidence type="ECO:0000259" key="5">
    <source>
        <dbReference type="Pfam" id="PF00389"/>
    </source>
</evidence>
<dbReference type="InterPro" id="IPR050223">
    <property type="entry name" value="D-isomer_2-hydroxyacid_DH"/>
</dbReference>
<dbReference type="GO" id="GO:0016618">
    <property type="term" value="F:hydroxypyruvate reductase [NAD(P)H] activity"/>
    <property type="evidence" value="ECO:0007669"/>
    <property type="project" value="TreeGrafter"/>
</dbReference>
<dbReference type="InterPro" id="IPR006139">
    <property type="entry name" value="D-isomer_2_OHA_DH_cat_dom"/>
</dbReference>
<dbReference type="EMBL" id="CP015243">
    <property type="protein sequence ID" value="ANF57116.1"/>
    <property type="molecule type" value="Genomic_DNA"/>
</dbReference>
<dbReference type="RefSeq" id="WP_064122074.1">
    <property type="nucleotide sequence ID" value="NZ_CP015243.1"/>
</dbReference>
<feature type="domain" description="D-isomer specific 2-hydroxyacid dehydrogenase catalytic" evidence="5">
    <location>
        <begin position="44"/>
        <end position="309"/>
    </location>
</feature>
<evidence type="ECO:0000259" key="6">
    <source>
        <dbReference type="Pfam" id="PF02826"/>
    </source>
</evidence>
<evidence type="ECO:0000256" key="3">
    <source>
        <dbReference type="ARBA" id="ARBA00023027"/>
    </source>
</evidence>
<feature type="domain" description="D-isomer specific 2-hydroxyacid dehydrogenase NAD-binding" evidence="6">
    <location>
        <begin position="108"/>
        <end position="282"/>
    </location>
</feature>
<keyword evidence="2 4" id="KW-0560">Oxidoreductase</keyword>
<evidence type="ECO:0000256" key="4">
    <source>
        <dbReference type="RuleBase" id="RU003719"/>
    </source>
</evidence>
<gene>
    <name evidence="7" type="ORF">A5892_06255</name>
</gene>
<evidence type="ECO:0000313" key="8">
    <source>
        <dbReference type="Proteomes" id="UP000077875"/>
    </source>
</evidence>
<dbReference type="GO" id="GO:0005829">
    <property type="term" value="C:cytosol"/>
    <property type="evidence" value="ECO:0007669"/>
    <property type="project" value="TreeGrafter"/>
</dbReference>
<reference evidence="7 8" key="1">
    <citation type="submission" date="2016-04" db="EMBL/GenBank/DDBJ databases">
        <title>Complete Genome Sequence of Halotalea alkalilenta IHB B 13600.</title>
        <authorList>
            <person name="Swarnkar M.K."/>
            <person name="Sharma A."/>
            <person name="Kaushal K."/>
            <person name="Soni R."/>
            <person name="Rana S."/>
            <person name="Singh A.K."/>
            <person name="Gulati A."/>
        </authorList>
    </citation>
    <scope>NUCLEOTIDE SEQUENCE [LARGE SCALE GENOMIC DNA]</scope>
    <source>
        <strain evidence="7 8">IHB B 13600</strain>
    </source>
</reference>
<sequence>MPFNVLMTFSLPADFIAELESRYRLLGPLERMEPSALPPGSDAVRAMITKGGLPIDATLLDALPALELIVCYGTGFDRIDLDAAAERRVRVTNAGDANASSVAEYATGLMLAGVRGIVAAHDYVRGERWQGNGFSALPLSPGLVGRRLGIYGLGEIGRRVASRAQAMEMEIGYCGRAPHADVAYRYLPSLEALAEWCDVLMVTVRAGAYNRHAVNREVMAALGSEGYLVNVSRGYVVDETALIEVLEQGILGGAALDVFEHEPKVPEALKRSPRMLLSPHIAPLTHQAQGAQRQRALDNLAALDAGEPLSCLVR</sequence>
<accession>A0A172YDD6</accession>
<evidence type="ECO:0000313" key="7">
    <source>
        <dbReference type="EMBL" id="ANF57116.1"/>
    </source>
</evidence>
<dbReference type="InterPro" id="IPR006140">
    <property type="entry name" value="D-isomer_DH_NAD-bd"/>
</dbReference>
<keyword evidence="1" id="KW-0521">NADP</keyword>
<dbReference type="FunFam" id="3.40.50.720:FF:000213">
    <property type="entry name" value="Putative 2-hydroxyacid dehydrogenase"/>
    <property type="match status" value="1"/>
</dbReference>
<dbReference type="Gene3D" id="3.40.50.720">
    <property type="entry name" value="NAD(P)-binding Rossmann-like Domain"/>
    <property type="match status" value="2"/>
</dbReference>
<dbReference type="GO" id="GO:0051287">
    <property type="term" value="F:NAD binding"/>
    <property type="evidence" value="ECO:0007669"/>
    <property type="project" value="InterPro"/>
</dbReference>
<dbReference type="AlphaFoldDB" id="A0A172YDD6"/>
<dbReference type="SUPFAM" id="SSF52283">
    <property type="entry name" value="Formate/glycerate dehydrogenase catalytic domain-like"/>
    <property type="match status" value="1"/>
</dbReference>
<dbReference type="Pfam" id="PF00389">
    <property type="entry name" value="2-Hacid_dh"/>
    <property type="match status" value="1"/>
</dbReference>
<dbReference type="CDD" id="cd12156">
    <property type="entry name" value="HPPR"/>
    <property type="match status" value="1"/>
</dbReference>
<organism evidence="7 8">
    <name type="scientific">Halotalea alkalilenta</name>
    <dbReference type="NCBI Taxonomy" id="376489"/>
    <lineage>
        <taxon>Bacteria</taxon>
        <taxon>Pseudomonadati</taxon>
        <taxon>Pseudomonadota</taxon>
        <taxon>Gammaproteobacteria</taxon>
        <taxon>Oceanospirillales</taxon>
        <taxon>Halomonadaceae</taxon>
        <taxon>Halotalea</taxon>
    </lineage>
</organism>
<dbReference type="Proteomes" id="UP000077875">
    <property type="component" value="Chromosome"/>
</dbReference>